<evidence type="ECO:0000313" key="3">
    <source>
        <dbReference type="Proteomes" id="UP000050525"/>
    </source>
</evidence>
<evidence type="ECO:0000256" key="1">
    <source>
        <dbReference type="SAM" id="MobiDB-lite"/>
    </source>
</evidence>
<comment type="caution">
    <text evidence="2">The sequence shown here is derived from an EMBL/GenBank/DDBJ whole genome shotgun (WGS) entry which is preliminary data.</text>
</comment>
<proteinExistence type="predicted"/>
<dbReference type="Proteomes" id="UP000050525">
    <property type="component" value="Unassembled WGS sequence"/>
</dbReference>
<sequence>MMTAPAREGARAPVEEKGIFGDCAQSLVSHLGSNRTGRGTWRSHCARESGAIQGPPGCPRGLPSCDLRQPDPGRAEGREACSLAGRQAVKLGARSLP</sequence>
<protein>
    <submittedName>
        <fullName evidence="2">Uncharacterized protein</fullName>
    </submittedName>
</protein>
<dbReference type="EMBL" id="AKHW03006215">
    <property type="protein sequence ID" value="KYO23492.1"/>
    <property type="molecule type" value="Genomic_DNA"/>
</dbReference>
<evidence type="ECO:0000313" key="2">
    <source>
        <dbReference type="EMBL" id="KYO23492.1"/>
    </source>
</evidence>
<accession>A0A151MG32</accession>
<feature type="region of interest" description="Disordered" evidence="1">
    <location>
        <begin position="48"/>
        <end position="78"/>
    </location>
</feature>
<organism evidence="2 3">
    <name type="scientific">Alligator mississippiensis</name>
    <name type="common">American alligator</name>
    <dbReference type="NCBI Taxonomy" id="8496"/>
    <lineage>
        <taxon>Eukaryota</taxon>
        <taxon>Metazoa</taxon>
        <taxon>Chordata</taxon>
        <taxon>Craniata</taxon>
        <taxon>Vertebrata</taxon>
        <taxon>Euteleostomi</taxon>
        <taxon>Archelosauria</taxon>
        <taxon>Archosauria</taxon>
        <taxon>Crocodylia</taxon>
        <taxon>Alligatoridae</taxon>
        <taxon>Alligatorinae</taxon>
        <taxon>Alligator</taxon>
    </lineage>
</organism>
<reference evidence="2 3" key="1">
    <citation type="journal article" date="2012" name="Genome Biol.">
        <title>Sequencing three crocodilian genomes to illuminate the evolution of archosaurs and amniotes.</title>
        <authorList>
            <person name="St John J.A."/>
            <person name="Braun E.L."/>
            <person name="Isberg S.R."/>
            <person name="Miles L.G."/>
            <person name="Chong A.Y."/>
            <person name="Gongora J."/>
            <person name="Dalzell P."/>
            <person name="Moran C."/>
            <person name="Bed'hom B."/>
            <person name="Abzhanov A."/>
            <person name="Burgess S.C."/>
            <person name="Cooksey A.M."/>
            <person name="Castoe T.A."/>
            <person name="Crawford N.G."/>
            <person name="Densmore L.D."/>
            <person name="Drew J.C."/>
            <person name="Edwards S.V."/>
            <person name="Faircloth B.C."/>
            <person name="Fujita M.K."/>
            <person name="Greenwold M.J."/>
            <person name="Hoffmann F.G."/>
            <person name="Howard J.M."/>
            <person name="Iguchi T."/>
            <person name="Janes D.E."/>
            <person name="Khan S.Y."/>
            <person name="Kohno S."/>
            <person name="de Koning A.J."/>
            <person name="Lance S.L."/>
            <person name="McCarthy F.M."/>
            <person name="McCormack J.E."/>
            <person name="Merchant M.E."/>
            <person name="Peterson D.G."/>
            <person name="Pollock D.D."/>
            <person name="Pourmand N."/>
            <person name="Raney B.J."/>
            <person name="Roessler K.A."/>
            <person name="Sanford J.R."/>
            <person name="Sawyer R.H."/>
            <person name="Schmidt C.J."/>
            <person name="Triplett E.W."/>
            <person name="Tuberville T.D."/>
            <person name="Venegas-Anaya M."/>
            <person name="Howard J.T."/>
            <person name="Jarvis E.D."/>
            <person name="Guillette L.J.Jr."/>
            <person name="Glenn T.C."/>
            <person name="Green R.E."/>
            <person name="Ray D.A."/>
        </authorList>
    </citation>
    <scope>NUCLEOTIDE SEQUENCE [LARGE SCALE GENOMIC DNA]</scope>
    <source>
        <strain evidence="2">KSC_2009_1</strain>
    </source>
</reference>
<feature type="compositionally biased region" description="Basic and acidic residues" evidence="1">
    <location>
        <begin position="68"/>
        <end position="78"/>
    </location>
</feature>
<dbReference type="AlphaFoldDB" id="A0A151MG32"/>
<name>A0A151MG32_ALLMI</name>
<gene>
    <name evidence="2" type="ORF">Y1Q_0005839</name>
</gene>
<keyword evidence="3" id="KW-1185">Reference proteome</keyword>